<reference evidence="1 2" key="1">
    <citation type="submission" date="2019-11" db="EMBL/GenBank/DDBJ databases">
        <title>Complete genome sequence of Pseudomonas syringae pv. coronafaciens isolate B19001 originated in imported oat cereal.</title>
        <authorList>
            <person name="Kim S.M."/>
            <person name="Lee B.C."/>
            <person name="Seo S.J."/>
            <person name="Lee J.E."/>
            <person name="Choi N.J."/>
            <person name="Park J.H."/>
        </authorList>
    </citation>
    <scope>NUCLEOTIDE SEQUENCE [LARGE SCALE GENOMIC DNA]</scope>
    <source>
        <strain evidence="1 2">B19001</strain>
    </source>
</reference>
<sequence>MTTPVVKNAHHSAGFGTRYSLGEAQVSKPDKTYAGGSGRLNVVQAATLRLGYTLLDQFYL</sequence>
<organism evidence="1 2">
    <name type="scientific">Pseudomonas coronafaciens pv. coronafaciens</name>
    <dbReference type="NCBI Taxonomy" id="235275"/>
    <lineage>
        <taxon>Bacteria</taxon>
        <taxon>Pseudomonadati</taxon>
        <taxon>Pseudomonadota</taxon>
        <taxon>Gammaproteobacteria</taxon>
        <taxon>Pseudomonadales</taxon>
        <taxon>Pseudomonadaceae</taxon>
        <taxon>Pseudomonas</taxon>
        <taxon>Pseudomonas coronafaciens</taxon>
    </lineage>
</organism>
<dbReference type="AlphaFoldDB" id="A0AAE6UK97"/>
<name>A0AAE6UK97_9PSED</name>
<evidence type="ECO:0000313" key="2">
    <source>
        <dbReference type="Proteomes" id="UP000423413"/>
    </source>
</evidence>
<accession>A0AAE6UK97</accession>
<dbReference type="Proteomes" id="UP000423413">
    <property type="component" value="Chromosome"/>
</dbReference>
<dbReference type="GeneID" id="72391518"/>
<protein>
    <submittedName>
        <fullName evidence="1">Uncharacterized protein</fullName>
    </submittedName>
</protein>
<dbReference type="EMBL" id="CP046441">
    <property type="protein sequence ID" value="QGT80322.1"/>
    <property type="molecule type" value="Genomic_DNA"/>
</dbReference>
<dbReference type="RefSeq" id="WP_144106539.1">
    <property type="nucleotide sequence ID" value="NZ_CP046441.1"/>
</dbReference>
<proteinExistence type="predicted"/>
<gene>
    <name evidence="1" type="ORF">GMO17_03580</name>
</gene>
<evidence type="ECO:0000313" key="1">
    <source>
        <dbReference type="EMBL" id="QGT80322.1"/>
    </source>
</evidence>